<sequence length="445" mass="49876">MAAPGSEDDLLVTLMANAAREQQKPLEESLLLLKSDYETFKTTQAKTTAQTTQKHIELDHRVETLKSDTDAGVVLLQDEEDRLQRSVEELRSDTEASAVLLQANVNEVAKGLLEEGEERKGETIKLQAGMNGLKGELATLELKSRDESESLRDDIELLAGKNKVVLEQHKSEISSLKESFNTLAAEHTADSDELKGIVDSLAEQHEIEAQKRKAGMESLDQRLVMLREDLETHLKENFDSLAGKINAEADEHKTEMGTLRGNVDTLAESVDSLAKNYEHHAQEHKTEAEVNKAEAKKLEAEVESLKDGLERLRRDIEARLQEALARALAETDKQTTRDIQDLTKAYTAIHTKLDDMDDRYVDAPEVKHEIDGAKEEIEEKMVVVPVINPVAQEIRIANWPPNPTVESIEESIRDDSLSSIPDTPHPQSFIESEPPKRRKKICFCL</sequence>
<keyword evidence="1" id="KW-0175">Coiled coil</keyword>
<proteinExistence type="predicted"/>
<feature type="compositionally biased region" description="Polar residues" evidence="2">
    <location>
        <begin position="417"/>
        <end position="430"/>
    </location>
</feature>
<name>A0A8H3VPI4_VENIN</name>
<reference evidence="3 4" key="1">
    <citation type="submission" date="2019-07" db="EMBL/GenBank/DDBJ databases">
        <title>Venturia inaequalis Genome Resource.</title>
        <authorList>
            <person name="Lichtner F.J."/>
        </authorList>
    </citation>
    <scope>NUCLEOTIDE SEQUENCE [LARGE SCALE GENOMIC DNA]</scope>
    <source>
        <strain evidence="3 4">DMI_063113</strain>
    </source>
</reference>
<evidence type="ECO:0000256" key="1">
    <source>
        <dbReference type="SAM" id="Coils"/>
    </source>
</evidence>
<feature type="region of interest" description="Disordered" evidence="2">
    <location>
        <begin position="407"/>
        <end position="437"/>
    </location>
</feature>
<accession>A0A8H3VPI4</accession>
<gene>
    <name evidence="3" type="ORF">EG327_000863</name>
</gene>
<dbReference type="EMBL" id="WNWR01000012">
    <property type="protein sequence ID" value="KAE9994157.1"/>
    <property type="molecule type" value="Genomic_DNA"/>
</dbReference>
<comment type="caution">
    <text evidence="3">The sequence shown here is derived from an EMBL/GenBank/DDBJ whole genome shotgun (WGS) entry which is preliminary data.</text>
</comment>
<dbReference type="AlphaFoldDB" id="A0A8H3VPI4"/>
<dbReference type="Proteomes" id="UP000490939">
    <property type="component" value="Unassembled WGS sequence"/>
</dbReference>
<organism evidence="3 4">
    <name type="scientific">Venturia inaequalis</name>
    <name type="common">Apple scab fungus</name>
    <dbReference type="NCBI Taxonomy" id="5025"/>
    <lineage>
        <taxon>Eukaryota</taxon>
        <taxon>Fungi</taxon>
        <taxon>Dikarya</taxon>
        <taxon>Ascomycota</taxon>
        <taxon>Pezizomycotina</taxon>
        <taxon>Dothideomycetes</taxon>
        <taxon>Pleosporomycetidae</taxon>
        <taxon>Venturiales</taxon>
        <taxon>Venturiaceae</taxon>
        <taxon>Venturia</taxon>
    </lineage>
</organism>
<evidence type="ECO:0000313" key="4">
    <source>
        <dbReference type="Proteomes" id="UP000490939"/>
    </source>
</evidence>
<protein>
    <submittedName>
        <fullName evidence="3">Uncharacterized protein</fullName>
    </submittedName>
</protein>
<evidence type="ECO:0000313" key="3">
    <source>
        <dbReference type="EMBL" id="KAE9994157.1"/>
    </source>
</evidence>
<keyword evidence="4" id="KW-1185">Reference proteome</keyword>
<feature type="coiled-coil region" evidence="1">
    <location>
        <begin position="281"/>
        <end position="326"/>
    </location>
</feature>
<evidence type="ECO:0000256" key="2">
    <source>
        <dbReference type="SAM" id="MobiDB-lite"/>
    </source>
</evidence>